<name>A0ABQ1H438_9BACL</name>
<dbReference type="Proteomes" id="UP000617979">
    <property type="component" value="Unassembled WGS sequence"/>
</dbReference>
<dbReference type="RefSeq" id="WP_188433673.1">
    <property type="nucleotide sequence ID" value="NZ_BMEX01000027.1"/>
</dbReference>
<evidence type="ECO:0008006" key="4">
    <source>
        <dbReference type="Google" id="ProtNLM"/>
    </source>
</evidence>
<dbReference type="EMBL" id="BMEX01000027">
    <property type="protein sequence ID" value="GGA57935.1"/>
    <property type="molecule type" value="Genomic_DNA"/>
</dbReference>
<gene>
    <name evidence="2" type="ORF">GCM10007416_33930</name>
</gene>
<feature type="transmembrane region" description="Helical" evidence="1">
    <location>
        <begin position="39"/>
        <end position="57"/>
    </location>
</feature>
<accession>A0ABQ1H438</accession>
<organism evidence="2 3">
    <name type="scientific">Kroppenstedtia guangzhouensis</name>
    <dbReference type="NCBI Taxonomy" id="1274356"/>
    <lineage>
        <taxon>Bacteria</taxon>
        <taxon>Bacillati</taxon>
        <taxon>Bacillota</taxon>
        <taxon>Bacilli</taxon>
        <taxon>Bacillales</taxon>
        <taxon>Thermoactinomycetaceae</taxon>
        <taxon>Kroppenstedtia</taxon>
    </lineage>
</organism>
<keyword evidence="3" id="KW-1185">Reference proteome</keyword>
<sequence>MVDPFEVVKNLAFAIVGVGGAIALVILVFKALAALSKGAAQAFVGALLFALIIMMFTNGQESMELLEDLGDGLKKAIGLG</sequence>
<evidence type="ECO:0000313" key="2">
    <source>
        <dbReference type="EMBL" id="GGA57935.1"/>
    </source>
</evidence>
<protein>
    <recommendedName>
        <fullName evidence="4">Stage III sporulation protein AC</fullName>
    </recommendedName>
</protein>
<proteinExistence type="predicted"/>
<comment type="caution">
    <text evidence="2">The sequence shown here is derived from an EMBL/GenBank/DDBJ whole genome shotgun (WGS) entry which is preliminary data.</text>
</comment>
<feature type="transmembrane region" description="Helical" evidence="1">
    <location>
        <begin position="12"/>
        <end position="32"/>
    </location>
</feature>
<evidence type="ECO:0000313" key="3">
    <source>
        <dbReference type="Proteomes" id="UP000617979"/>
    </source>
</evidence>
<keyword evidence="1" id="KW-0472">Membrane</keyword>
<keyword evidence="1" id="KW-0812">Transmembrane</keyword>
<evidence type="ECO:0000256" key="1">
    <source>
        <dbReference type="SAM" id="Phobius"/>
    </source>
</evidence>
<keyword evidence="1" id="KW-1133">Transmembrane helix</keyword>
<reference evidence="3" key="1">
    <citation type="journal article" date="2019" name="Int. J. Syst. Evol. Microbiol.">
        <title>The Global Catalogue of Microorganisms (GCM) 10K type strain sequencing project: providing services to taxonomists for standard genome sequencing and annotation.</title>
        <authorList>
            <consortium name="The Broad Institute Genomics Platform"/>
            <consortium name="The Broad Institute Genome Sequencing Center for Infectious Disease"/>
            <person name="Wu L."/>
            <person name="Ma J."/>
        </authorList>
    </citation>
    <scope>NUCLEOTIDE SEQUENCE [LARGE SCALE GENOMIC DNA]</scope>
    <source>
        <strain evidence="3">CGMCC 1.12404</strain>
    </source>
</reference>